<dbReference type="InterPro" id="IPR037402">
    <property type="entry name" value="YidZ_PBP2"/>
</dbReference>
<keyword evidence="4" id="KW-0804">Transcription</keyword>
<sequence length="304" mass="33343">MKIQKTDINAIDLNLLKFLSTLLRERNVTRAGARMGLSQPAASRALGRLRELFQDKVVVRTSSGVEPTPRILALEPLVERLLEDIRGIVAPAQFDPATAQQRFTIACLDHIASIVLPKLVARTEQAAPGVTLDIPPPSGNNVDSVARGDADIALGVFDSQRLPAGFHQRKLYDEDLVCVTRRGHPLLSSRLPLEAFAASSHIVVTITGQGNAQIDTALAALGKSRRVSMRLPHFLVAPTIVASSDLILSLPRRLAMHITQSLPLEVTELPLRAETFSMSMIWHERAHGDPAQIWLRQQIIELSK</sequence>
<feature type="domain" description="HTH lysR-type" evidence="5">
    <location>
        <begin position="11"/>
        <end position="68"/>
    </location>
</feature>
<organism evidence="6 7">
    <name type="scientific">Serratia ureilytica</name>
    <dbReference type="NCBI Taxonomy" id="300181"/>
    <lineage>
        <taxon>Bacteria</taxon>
        <taxon>Pseudomonadati</taxon>
        <taxon>Pseudomonadota</taxon>
        <taxon>Gammaproteobacteria</taxon>
        <taxon>Enterobacterales</taxon>
        <taxon>Yersiniaceae</taxon>
        <taxon>Serratia</taxon>
    </lineage>
</organism>
<protein>
    <submittedName>
        <fullName evidence="6">LysR family transcriptional regulator</fullName>
    </submittedName>
</protein>
<evidence type="ECO:0000259" key="5">
    <source>
        <dbReference type="PROSITE" id="PS50931"/>
    </source>
</evidence>
<dbReference type="Pfam" id="PF03466">
    <property type="entry name" value="LysR_substrate"/>
    <property type="match status" value="1"/>
</dbReference>
<reference evidence="6" key="1">
    <citation type="submission" date="2023-07" db="EMBL/GenBank/DDBJ databases">
        <title>In vitro acaricidal activity of Serratia ureilytica strains isolated from Mimosa pudica nodules againts the dust mite Tyrophagus putrescentiae.</title>
        <authorList>
            <person name="Wong-Villareal A."/>
            <person name="Cerqueda-Garcia D."/>
        </authorList>
    </citation>
    <scope>NUCLEOTIDE SEQUENCE</scope>
    <source>
        <strain evidence="6">UTS2</strain>
    </source>
</reference>
<keyword evidence="3" id="KW-0238">DNA-binding</keyword>
<proteinExistence type="inferred from homology"/>
<evidence type="ECO:0000256" key="3">
    <source>
        <dbReference type="ARBA" id="ARBA00023125"/>
    </source>
</evidence>
<dbReference type="CDD" id="cd08417">
    <property type="entry name" value="PBP2_Nitroaromatics_like"/>
    <property type="match status" value="1"/>
</dbReference>
<evidence type="ECO:0000313" key="7">
    <source>
        <dbReference type="Proteomes" id="UP001177872"/>
    </source>
</evidence>
<dbReference type="SUPFAM" id="SSF46785">
    <property type="entry name" value="Winged helix' DNA-binding domain"/>
    <property type="match status" value="1"/>
</dbReference>
<keyword evidence="2" id="KW-0805">Transcription regulation</keyword>
<evidence type="ECO:0000256" key="4">
    <source>
        <dbReference type="ARBA" id="ARBA00023163"/>
    </source>
</evidence>
<comment type="similarity">
    <text evidence="1">Belongs to the LysR transcriptional regulatory family.</text>
</comment>
<dbReference type="Gene3D" id="3.40.190.10">
    <property type="entry name" value="Periplasmic binding protein-like II"/>
    <property type="match status" value="2"/>
</dbReference>
<evidence type="ECO:0000256" key="2">
    <source>
        <dbReference type="ARBA" id="ARBA00023015"/>
    </source>
</evidence>
<dbReference type="RefSeq" id="WP_197774146.1">
    <property type="nucleotide sequence ID" value="NZ_BAAAFT010000014.1"/>
</dbReference>
<dbReference type="EMBL" id="JAVCZN010000001">
    <property type="protein sequence ID" value="MDQ1860331.1"/>
    <property type="molecule type" value="Genomic_DNA"/>
</dbReference>
<keyword evidence="7" id="KW-1185">Reference proteome</keyword>
<name>A0ABU0VFX7_9GAMM</name>
<evidence type="ECO:0000313" key="6">
    <source>
        <dbReference type="EMBL" id="MDQ1860331.1"/>
    </source>
</evidence>
<dbReference type="InterPro" id="IPR000847">
    <property type="entry name" value="LysR_HTH_N"/>
</dbReference>
<dbReference type="InterPro" id="IPR050389">
    <property type="entry name" value="LysR-type_TF"/>
</dbReference>
<dbReference type="SUPFAM" id="SSF53850">
    <property type="entry name" value="Periplasmic binding protein-like II"/>
    <property type="match status" value="1"/>
</dbReference>
<dbReference type="PANTHER" id="PTHR30118">
    <property type="entry name" value="HTH-TYPE TRANSCRIPTIONAL REGULATOR LEUO-RELATED"/>
    <property type="match status" value="1"/>
</dbReference>
<dbReference type="InterPro" id="IPR036390">
    <property type="entry name" value="WH_DNA-bd_sf"/>
</dbReference>
<dbReference type="PANTHER" id="PTHR30118:SF15">
    <property type="entry name" value="TRANSCRIPTIONAL REGULATORY PROTEIN"/>
    <property type="match status" value="1"/>
</dbReference>
<dbReference type="InterPro" id="IPR036388">
    <property type="entry name" value="WH-like_DNA-bd_sf"/>
</dbReference>
<dbReference type="InterPro" id="IPR005119">
    <property type="entry name" value="LysR_subst-bd"/>
</dbReference>
<dbReference type="Gene3D" id="1.10.10.10">
    <property type="entry name" value="Winged helix-like DNA-binding domain superfamily/Winged helix DNA-binding domain"/>
    <property type="match status" value="1"/>
</dbReference>
<gene>
    <name evidence="6" type="ORF">Q6237_04975</name>
</gene>
<evidence type="ECO:0000256" key="1">
    <source>
        <dbReference type="ARBA" id="ARBA00009437"/>
    </source>
</evidence>
<comment type="caution">
    <text evidence="6">The sequence shown here is derived from an EMBL/GenBank/DDBJ whole genome shotgun (WGS) entry which is preliminary data.</text>
</comment>
<dbReference type="Pfam" id="PF00126">
    <property type="entry name" value="HTH_1"/>
    <property type="match status" value="1"/>
</dbReference>
<dbReference type="PROSITE" id="PS50931">
    <property type="entry name" value="HTH_LYSR"/>
    <property type="match status" value="1"/>
</dbReference>
<accession>A0ABU0VFX7</accession>
<dbReference type="Proteomes" id="UP001177872">
    <property type="component" value="Unassembled WGS sequence"/>
</dbReference>